<evidence type="ECO:0000313" key="1">
    <source>
        <dbReference type="EMBL" id="KKM26084.1"/>
    </source>
</evidence>
<protein>
    <submittedName>
        <fullName evidence="1">Uncharacterized protein</fullName>
    </submittedName>
</protein>
<proteinExistence type="predicted"/>
<organism evidence="1">
    <name type="scientific">marine sediment metagenome</name>
    <dbReference type="NCBI Taxonomy" id="412755"/>
    <lineage>
        <taxon>unclassified sequences</taxon>
        <taxon>metagenomes</taxon>
        <taxon>ecological metagenomes</taxon>
    </lineage>
</organism>
<accession>A0A0F9J0Z6</accession>
<sequence>MSDLQLSFSDVYKKVSEFLGIGSSPTGAPLTKVKDLTYRGYRRFLLPKNVRNGRLHTWSFLKQEGVIEAQPNRWLYPLPLDFQWFWYPLQYDKASNFPNPRPVTMQRIMELRGGITSSSYPMFWSLTTEKYSVSTGTQYTVALYPESNDAWTLHYGYVIEPDKPTADADYFIGGALCSEAILECSLAEAEANDDDMKTSHHDSRAKELLHSCIEMDLKRVPEQSSMLIAHRLFWNNPELARELRWFSSASTVYGVSL</sequence>
<gene>
    <name evidence="1" type="ORF">LCGC14_1588400</name>
</gene>
<dbReference type="EMBL" id="LAZR01012581">
    <property type="protein sequence ID" value="KKM26084.1"/>
    <property type="molecule type" value="Genomic_DNA"/>
</dbReference>
<dbReference type="AlphaFoldDB" id="A0A0F9J0Z6"/>
<reference evidence="1" key="1">
    <citation type="journal article" date="2015" name="Nature">
        <title>Complex archaea that bridge the gap between prokaryotes and eukaryotes.</title>
        <authorList>
            <person name="Spang A."/>
            <person name="Saw J.H."/>
            <person name="Jorgensen S.L."/>
            <person name="Zaremba-Niedzwiedzka K."/>
            <person name="Martijn J."/>
            <person name="Lind A.E."/>
            <person name="van Eijk R."/>
            <person name="Schleper C."/>
            <person name="Guy L."/>
            <person name="Ettema T.J."/>
        </authorList>
    </citation>
    <scope>NUCLEOTIDE SEQUENCE</scope>
</reference>
<comment type="caution">
    <text evidence="1">The sequence shown here is derived from an EMBL/GenBank/DDBJ whole genome shotgun (WGS) entry which is preliminary data.</text>
</comment>
<name>A0A0F9J0Z6_9ZZZZ</name>